<accession>A0A9Q0ARH2</accession>
<dbReference type="PANTHER" id="PTHR46101">
    <property type="match status" value="1"/>
</dbReference>
<dbReference type="InterPro" id="IPR051151">
    <property type="entry name" value="Group_II_Decarboxylase"/>
</dbReference>
<dbReference type="Proteomes" id="UP000829685">
    <property type="component" value="Unassembled WGS sequence"/>
</dbReference>
<keyword evidence="2" id="KW-0210">Decarboxylase</keyword>
<evidence type="ECO:0000313" key="3">
    <source>
        <dbReference type="EMBL" id="KAI1871739.1"/>
    </source>
</evidence>
<dbReference type="InterPro" id="IPR015421">
    <property type="entry name" value="PyrdxlP-dep_Trfase_major"/>
</dbReference>
<dbReference type="GO" id="GO:0016831">
    <property type="term" value="F:carboxy-lyase activity"/>
    <property type="evidence" value="ECO:0007669"/>
    <property type="project" value="UniProtKB-KW"/>
</dbReference>
<sequence>MSHLNEGDETLDEMSRVLVMDLKTHTIETSVKELCTASVTELSDPESESETATSPELLGSKTVLVPTGIEEVQSTVIRDNFKAAQSQWIDEPITKKWRNPHHFIHKALGKIDQLRAEWSSRPIAPFQLTNDTIWLDTGRTLAQSGLPWHNNQINMPDELDTSWPFHFKSFERAVIQAKGSRVGDANASGYVCNSHEGHLFCLRAIQQELRKKCPNSPPLLVFDKFSYDVIESAEIFFGLETCHLDLSKGLEYITKTLEVATGGQSRPIIFAATLATINGCCDNLGLIQQLSLKQDILLHLDMSRNFDYITTMTEETRRKMGILSFELRNKSHNLPIQSQNGIILASTIVAGSSDHPSAATAALKPRTLGGKHARIAYTRASDSTLAGSRDALAPLWLALHEARFGERGFCEMYEHCSRMRSAVAQSLEYAKCLVIKPPYSLDLIVQRCPIQYEEQLLRLGGRSLGMKEVLITVHAGITQEDIATICQGPSNEMMTMSRDSSTDKDFTLLYPIEQSVKEELTAIVQSWKVATRSAAGYPFHMGSYSALGPVIGHFLDVNIPLSWIRSRATEIIDARMASFGISLPQMRHDFRGAFTNGSTMGNRIGIHAALKQSPGAFVYFSAESHYSVIKTLRDCDRLTNRWSQEEVPRFHQIPCGAKGSILVNLLVQQAVLDKQICLRKGLEYSLILFANMGTTFVGARDDIVEIQRELRNVGIGISYIHVDGALDLGFGRGSLSLGPPGTTGCDGQPAVQGITLSHHKALGNMVSGEVIAYSPDSDLVSVSHGVDPRVVFETWIYSQVYREEELAVMFDYCLDNATRLEHRLRELGYATKRNADSIITVFERPPAWLIEEFSLRPEGNWVHFITMPHISPETVEFFLERLAGVERSCALAIHYVAPCIDSILGMIKGEVRSTLELCKGDDSDAEKVSRCVKTGLRSAMTFAAVDDGNELQVVFTAESLRDMVIRIGPVLIKPSHRTKAQAIVELAKQFWGFVTRHINAKIENTALTYTVYQFGEMD</sequence>
<evidence type="ECO:0000313" key="4">
    <source>
        <dbReference type="Proteomes" id="UP000829685"/>
    </source>
</evidence>
<name>A0A9Q0ARH2_9PEZI</name>
<evidence type="ECO:0000256" key="2">
    <source>
        <dbReference type="ARBA" id="ARBA00022793"/>
    </source>
</evidence>
<organism evidence="3 4">
    <name type="scientific">Neoarthrinium moseri</name>
    <dbReference type="NCBI Taxonomy" id="1658444"/>
    <lineage>
        <taxon>Eukaryota</taxon>
        <taxon>Fungi</taxon>
        <taxon>Dikarya</taxon>
        <taxon>Ascomycota</taxon>
        <taxon>Pezizomycotina</taxon>
        <taxon>Sordariomycetes</taxon>
        <taxon>Xylariomycetidae</taxon>
        <taxon>Amphisphaeriales</taxon>
        <taxon>Apiosporaceae</taxon>
        <taxon>Neoarthrinium</taxon>
    </lineage>
</organism>
<evidence type="ECO:0008006" key="5">
    <source>
        <dbReference type="Google" id="ProtNLM"/>
    </source>
</evidence>
<comment type="caution">
    <text evidence="3">The sequence shown here is derived from an EMBL/GenBank/DDBJ whole genome shotgun (WGS) entry which is preliminary data.</text>
</comment>
<protein>
    <recommendedName>
        <fullName evidence="5">Pyridoxal phosphate-dependent transferase</fullName>
    </recommendedName>
</protein>
<dbReference type="SUPFAM" id="SSF53383">
    <property type="entry name" value="PLP-dependent transferases"/>
    <property type="match status" value="2"/>
</dbReference>
<reference evidence="3" key="1">
    <citation type="submission" date="2021-03" db="EMBL/GenBank/DDBJ databases">
        <title>Revisited historic fungal species revealed as producer of novel bioactive compounds through whole genome sequencing and comparative genomics.</title>
        <authorList>
            <person name="Vignolle G.A."/>
            <person name="Hochenegger N."/>
            <person name="Mach R.L."/>
            <person name="Mach-Aigner A.R."/>
            <person name="Javad Rahimi M."/>
            <person name="Salim K.A."/>
            <person name="Chan C.M."/>
            <person name="Lim L.B.L."/>
            <person name="Cai F."/>
            <person name="Druzhinina I.S."/>
            <person name="U'Ren J.M."/>
            <person name="Derntl C."/>
        </authorList>
    </citation>
    <scope>NUCLEOTIDE SEQUENCE</scope>
    <source>
        <strain evidence="3">TUCIM 5799</strain>
    </source>
</reference>
<comment type="similarity">
    <text evidence="1">Belongs to the group II decarboxylase family.</text>
</comment>
<evidence type="ECO:0000256" key="1">
    <source>
        <dbReference type="ARBA" id="ARBA00009533"/>
    </source>
</evidence>
<proteinExistence type="inferred from homology"/>
<dbReference type="InterPro" id="IPR015424">
    <property type="entry name" value="PyrdxlP-dep_Trfase"/>
</dbReference>
<dbReference type="AlphaFoldDB" id="A0A9Q0ARH2"/>
<dbReference type="PANTHER" id="PTHR46101:SF2">
    <property type="entry name" value="SERINE DECARBOXYLASE"/>
    <property type="match status" value="1"/>
</dbReference>
<keyword evidence="4" id="KW-1185">Reference proteome</keyword>
<dbReference type="EMBL" id="JAFIMR010000012">
    <property type="protein sequence ID" value="KAI1871739.1"/>
    <property type="molecule type" value="Genomic_DNA"/>
</dbReference>
<gene>
    <name evidence="3" type="ORF">JX265_005725</name>
</gene>
<keyword evidence="2" id="KW-0456">Lyase</keyword>
<dbReference type="Gene3D" id="3.40.640.10">
    <property type="entry name" value="Type I PLP-dependent aspartate aminotransferase-like (Major domain)"/>
    <property type="match status" value="1"/>
</dbReference>